<dbReference type="SUPFAM" id="SSF46894">
    <property type="entry name" value="C-terminal effector domain of the bipartite response regulators"/>
    <property type="match status" value="1"/>
</dbReference>
<dbReference type="Gene3D" id="1.25.40.10">
    <property type="entry name" value="Tetratricopeptide repeat domain"/>
    <property type="match status" value="1"/>
</dbReference>
<dbReference type="EMBL" id="FQVU01000001">
    <property type="protein sequence ID" value="SHF52247.1"/>
    <property type="molecule type" value="Genomic_DNA"/>
</dbReference>
<protein>
    <submittedName>
        <fullName evidence="4">Regulatory protein, luxR family</fullName>
    </submittedName>
</protein>
<dbReference type="Proteomes" id="UP000186132">
    <property type="component" value="Unassembled WGS sequence"/>
</dbReference>
<dbReference type="Gene3D" id="1.10.10.10">
    <property type="entry name" value="Winged helix-like DNA-binding domain superfamily/Winged helix DNA-binding domain"/>
    <property type="match status" value="1"/>
</dbReference>
<dbReference type="PROSITE" id="PS00622">
    <property type="entry name" value="HTH_LUXR_1"/>
    <property type="match status" value="1"/>
</dbReference>
<dbReference type="SUPFAM" id="SSF48452">
    <property type="entry name" value="TPR-like"/>
    <property type="match status" value="1"/>
</dbReference>
<dbReference type="InterPro" id="IPR041664">
    <property type="entry name" value="AAA_16"/>
</dbReference>
<dbReference type="RefSeq" id="WP_073384860.1">
    <property type="nucleotide sequence ID" value="NZ_FQVU01000001.1"/>
</dbReference>
<dbReference type="GO" id="GO:0005737">
    <property type="term" value="C:cytoplasm"/>
    <property type="evidence" value="ECO:0007669"/>
    <property type="project" value="TreeGrafter"/>
</dbReference>
<keyword evidence="2" id="KW-0067">ATP-binding</keyword>
<evidence type="ECO:0000259" key="3">
    <source>
        <dbReference type="PROSITE" id="PS50043"/>
    </source>
</evidence>
<evidence type="ECO:0000313" key="5">
    <source>
        <dbReference type="Proteomes" id="UP000186132"/>
    </source>
</evidence>
<dbReference type="GO" id="GO:0003677">
    <property type="term" value="F:DNA binding"/>
    <property type="evidence" value="ECO:0007669"/>
    <property type="project" value="InterPro"/>
</dbReference>
<dbReference type="PANTHER" id="PTHR16305">
    <property type="entry name" value="TESTICULAR SOLUBLE ADENYLYL CYCLASE"/>
    <property type="match status" value="1"/>
</dbReference>
<dbReference type="CDD" id="cd06170">
    <property type="entry name" value="LuxR_C_like"/>
    <property type="match status" value="1"/>
</dbReference>
<dbReference type="GO" id="GO:0005524">
    <property type="term" value="F:ATP binding"/>
    <property type="evidence" value="ECO:0007669"/>
    <property type="project" value="UniProtKB-KW"/>
</dbReference>
<evidence type="ECO:0000256" key="1">
    <source>
        <dbReference type="ARBA" id="ARBA00022741"/>
    </source>
</evidence>
<dbReference type="OrthoDB" id="5476461at2"/>
<keyword evidence="1" id="KW-0547">Nucleotide-binding</keyword>
<dbReference type="STRING" id="1206085.SAMN05443575_0185"/>
<organism evidence="4 5">
    <name type="scientific">Jatrophihabitans endophyticus</name>
    <dbReference type="NCBI Taxonomy" id="1206085"/>
    <lineage>
        <taxon>Bacteria</taxon>
        <taxon>Bacillati</taxon>
        <taxon>Actinomycetota</taxon>
        <taxon>Actinomycetes</taxon>
        <taxon>Jatrophihabitantales</taxon>
        <taxon>Jatrophihabitantaceae</taxon>
        <taxon>Jatrophihabitans</taxon>
    </lineage>
</organism>
<dbReference type="InterPro" id="IPR016032">
    <property type="entry name" value="Sig_transdc_resp-reg_C-effctor"/>
</dbReference>
<reference evidence="5" key="1">
    <citation type="submission" date="2016-11" db="EMBL/GenBank/DDBJ databases">
        <authorList>
            <person name="Varghese N."/>
            <person name="Submissions S."/>
        </authorList>
    </citation>
    <scope>NUCLEOTIDE SEQUENCE [LARGE SCALE GENOMIC DNA]</scope>
    <source>
        <strain evidence="5">DSM 45627</strain>
    </source>
</reference>
<gene>
    <name evidence="4" type="ORF">SAMN05443575_0185</name>
</gene>
<dbReference type="InterPro" id="IPR011990">
    <property type="entry name" value="TPR-like_helical_dom_sf"/>
</dbReference>
<dbReference type="PROSITE" id="PS50043">
    <property type="entry name" value="HTH_LUXR_2"/>
    <property type="match status" value="1"/>
</dbReference>
<keyword evidence="5" id="KW-1185">Reference proteome</keyword>
<sequence length="1008" mass="106453">MPRPAVPLVGRTAELAGLTAAVRAAEQGSAAALVVGGDAGVGKTRLLGELTSIAADAGFLVLVGHCIDLGDTPPPYLPLTEAFSRLAAERPELVDDVVTRFPALARLLSGRAAGAGGGPAGDDRVERGELFDSVRAALAHLAVAQPVALFVEDAHWADQATRDLLGFLFTRLGRERLVTVVSYRSDDLHRRHPLRRTLAEWSRLNSVTRLNLEPLGADDVRALVRAMSTAGSTAGSAVWSGAPRPGGADSADSADVTALTAVSAGDVDDIVRRADGNAFFAEELLAAIVQSDTGESLPWQLADLLLVRLDRLSEDARRVVRVAAVAGRRVTHTALEAAAQMPAGQLETALREAIDSHVLQLTTSGRGYVFRHALLAEAVYDDLLPGERVRLHAAYAAVLAADPEHRAAELARHANASHDLPTAYAASLAAGDEAISLAAPQEALQHYETALELAPRVIDRPGDPELILAAVEAADAAGFTQRGIRLAGRALDELPADADPIDRATLLYASVLAALGNEVGDDVLTTSAEALRLVPVTPPTRLRSRLLALHARVLLSFGRDADAERHAREALAAGEAAGSELARTDARATVAILERRKGDPHGAAALLAAVVEQARRSEDFGTEVRSRYGLGSLWYDLTDLDRAEHEFALGHRRAVETGRQWGMWGVHARAMTATVQYVHGEWDAALRTLDTAGERPTGLAAAILRSTGMAVRAGRGDATVLTELDDLGPYRHREGRIGLYAAYAAIELHEQRADVDSALAVIAEIVEELSRLWLDPWFAGRIQLSAIGIATLAAAAAGAPASRHAALAAEGERLHADGRRGARGGEAPTTPRRLGREGVAWLARLEAEAARLRWLTGHDAPSADSLVDAWQATVDAFGFGHVPQVARSQVRLAEALRAVGRGAEAVAAADRAREAAQRLGAAPLSAELRALGGERRTGRAGRSGGAGLTALTDREQGVLAELVDGRTNRQIAAKLFISEKTVSVHVTNIMGKLGVRSRAEAAALARRG</sequence>
<dbReference type="GO" id="GO:0004016">
    <property type="term" value="F:adenylate cyclase activity"/>
    <property type="evidence" value="ECO:0007669"/>
    <property type="project" value="TreeGrafter"/>
</dbReference>
<dbReference type="Pfam" id="PF00196">
    <property type="entry name" value="GerE"/>
    <property type="match status" value="1"/>
</dbReference>
<dbReference type="InterPro" id="IPR027417">
    <property type="entry name" value="P-loop_NTPase"/>
</dbReference>
<dbReference type="AlphaFoldDB" id="A0A1M5CCC9"/>
<dbReference type="PANTHER" id="PTHR16305:SF35">
    <property type="entry name" value="TRANSCRIPTIONAL ACTIVATOR DOMAIN"/>
    <property type="match status" value="1"/>
</dbReference>
<accession>A0A1M5CCC9</accession>
<name>A0A1M5CCC9_9ACTN</name>
<dbReference type="Pfam" id="PF13191">
    <property type="entry name" value="AAA_16"/>
    <property type="match status" value="1"/>
</dbReference>
<dbReference type="CDD" id="cd01983">
    <property type="entry name" value="SIMIBI"/>
    <property type="match status" value="1"/>
</dbReference>
<dbReference type="InterPro" id="IPR000792">
    <property type="entry name" value="Tscrpt_reg_LuxR_C"/>
</dbReference>
<dbReference type="InterPro" id="IPR036388">
    <property type="entry name" value="WH-like_DNA-bd_sf"/>
</dbReference>
<dbReference type="SMART" id="SM00421">
    <property type="entry name" value="HTH_LUXR"/>
    <property type="match status" value="1"/>
</dbReference>
<proteinExistence type="predicted"/>
<dbReference type="PRINTS" id="PR00038">
    <property type="entry name" value="HTHLUXR"/>
</dbReference>
<evidence type="ECO:0000256" key="2">
    <source>
        <dbReference type="ARBA" id="ARBA00022840"/>
    </source>
</evidence>
<evidence type="ECO:0000313" key="4">
    <source>
        <dbReference type="EMBL" id="SHF52247.1"/>
    </source>
</evidence>
<dbReference type="SUPFAM" id="SSF52540">
    <property type="entry name" value="P-loop containing nucleoside triphosphate hydrolases"/>
    <property type="match status" value="1"/>
</dbReference>
<feature type="domain" description="HTH luxR-type" evidence="3">
    <location>
        <begin position="944"/>
        <end position="1008"/>
    </location>
</feature>
<dbReference type="GO" id="GO:0006355">
    <property type="term" value="P:regulation of DNA-templated transcription"/>
    <property type="evidence" value="ECO:0007669"/>
    <property type="project" value="InterPro"/>
</dbReference>